<organism evidence="1 2">
    <name type="scientific">Labedaea rhizosphaerae</name>
    <dbReference type="NCBI Taxonomy" id="598644"/>
    <lineage>
        <taxon>Bacteria</taxon>
        <taxon>Bacillati</taxon>
        <taxon>Actinomycetota</taxon>
        <taxon>Actinomycetes</taxon>
        <taxon>Pseudonocardiales</taxon>
        <taxon>Pseudonocardiaceae</taxon>
        <taxon>Labedaea</taxon>
    </lineage>
</organism>
<dbReference type="AlphaFoldDB" id="A0A4R6S905"/>
<comment type="caution">
    <text evidence="1">The sequence shown here is derived from an EMBL/GenBank/DDBJ whole genome shotgun (WGS) entry which is preliminary data.</text>
</comment>
<protein>
    <submittedName>
        <fullName evidence="1">Uncharacterized protein</fullName>
    </submittedName>
</protein>
<gene>
    <name evidence="1" type="ORF">EV186_104367</name>
</gene>
<dbReference type="Proteomes" id="UP000295444">
    <property type="component" value="Unassembled WGS sequence"/>
</dbReference>
<reference evidence="1 2" key="1">
    <citation type="submission" date="2019-03" db="EMBL/GenBank/DDBJ databases">
        <title>Genomic Encyclopedia of Type Strains, Phase IV (KMG-IV): sequencing the most valuable type-strain genomes for metagenomic binning, comparative biology and taxonomic classification.</title>
        <authorList>
            <person name="Goeker M."/>
        </authorList>
    </citation>
    <scope>NUCLEOTIDE SEQUENCE [LARGE SCALE GENOMIC DNA]</scope>
    <source>
        <strain evidence="1 2">DSM 45361</strain>
    </source>
</reference>
<keyword evidence="2" id="KW-1185">Reference proteome</keyword>
<accession>A0A4R6S905</accession>
<name>A0A4R6S905_LABRH</name>
<proteinExistence type="predicted"/>
<evidence type="ECO:0000313" key="1">
    <source>
        <dbReference type="EMBL" id="TDP96382.1"/>
    </source>
</evidence>
<sequence>MRRSGALLMEAEDSFYDYMRKQKSPLDENVLFYIDEWLQQGGIKACLGDYTFCLRVVMCIMVRYANNPDWFGGPDRRPGYLVLDNGTLPAILDPDEWAYLAYNYG</sequence>
<evidence type="ECO:0000313" key="2">
    <source>
        <dbReference type="Proteomes" id="UP000295444"/>
    </source>
</evidence>
<dbReference type="EMBL" id="SNXZ01000004">
    <property type="protein sequence ID" value="TDP96382.1"/>
    <property type="molecule type" value="Genomic_DNA"/>
</dbReference>